<dbReference type="PANTHER" id="PTHR13048">
    <property type="entry name" value="TRAFFICKING PROTEIN PARTICLE COMPLEX SUBUNIT 3"/>
    <property type="match status" value="1"/>
</dbReference>
<keyword evidence="5" id="KW-0256">Endoplasmic reticulum</keyword>
<comment type="subunit">
    <text evidence="8">Homodimer.</text>
</comment>
<evidence type="ECO:0000256" key="5">
    <source>
        <dbReference type="ARBA" id="ARBA00022824"/>
    </source>
</evidence>
<dbReference type="EMBL" id="REGN01005106">
    <property type="protein sequence ID" value="RNA14797.1"/>
    <property type="molecule type" value="Genomic_DNA"/>
</dbReference>
<dbReference type="CDD" id="cd14942">
    <property type="entry name" value="TRAPPC3_bet3"/>
    <property type="match status" value="1"/>
</dbReference>
<dbReference type="InterPro" id="IPR007194">
    <property type="entry name" value="TRAPP_component"/>
</dbReference>
<reference evidence="9 10" key="1">
    <citation type="journal article" date="2018" name="Sci. Rep.">
        <title>Genomic signatures of local adaptation to the degree of environmental predictability in rotifers.</title>
        <authorList>
            <person name="Franch-Gras L."/>
            <person name="Hahn C."/>
            <person name="Garcia-Roger E.M."/>
            <person name="Carmona M.J."/>
            <person name="Serra M."/>
            <person name="Gomez A."/>
        </authorList>
    </citation>
    <scope>NUCLEOTIDE SEQUENCE [LARGE SCALE GENOMIC DNA]</scope>
    <source>
        <strain evidence="9">HYR1</strain>
    </source>
</reference>
<name>A0A3M7QTN5_BRAPC</name>
<comment type="function">
    <text evidence="8">May play a role in vesicular transport from endoplasmic reticulum to Golgi.</text>
</comment>
<evidence type="ECO:0000313" key="10">
    <source>
        <dbReference type="Proteomes" id="UP000276133"/>
    </source>
</evidence>
<keyword evidence="6 8" id="KW-0931">ER-Golgi transport</keyword>
<dbReference type="GO" id="GO:0048193">
    <property type="term" value="P:Golgi vesicle transport"/>
    <property type="evidence" value="ECO:0007669"/>
    <property type="project" value="InterPro"/>
</dbReference>
<evidence type="ECO:0000256" key="8">
    <source>
        <dbReference type="PIRNR" id="PIRNR018293"/>
    </source>
</evidence>
<evidence type="ECO:0000256" key="2">
    <source>
        <dbReference type="ARBA" id="ARBA00004240"/>
    </source>
</evidence>
<evidence type="ECO:0000256" key="6">
    <source>
        <dbReference type="ARBA" id="ARBA00022892"/>
    </source>
</evidence>
<dbReference type="GO" id="GO:0016236">
    <property type="term" value="P:macroautophagy"/>
    <property type="evidence" value="ECO:0007669"/>
    <property type="project" value="UniProtKB-ARBA"/>
</dbReference>
<dbReference type="GO" id="GO:0005794">
    <property type="term" value="C:Golgi apparatus"/>
    <property type="evidence" value="ECO:0007669"/>
    <property type="project" value="UniProtKB-SubCell"/>
</dbReference>
<evidence type="ECO:0000256" key="1">
    <source>
        <dbReference type="ARBA" id="ARBA00004222"/>
    </source>
</evidence>
<organism evidence="9 10">
    <name type="scientific">Brachionus plicatilis</name>
    <name type="common">Marine rotifer</name>
    <name type="synonym">Brachionus muelleri</name>
    <dbReference type="NCBI Taxonomy" id="10195"/>
    <lineage>
        <taxon>Eukaryota</taxon>
        <taxon>Metazoa</taxon>
        <taxon>Spiralia</taxon>
        <taxon>Gnathifera</taxon>
        <taxon>Rotifera</taxon>
        <taxon>Eurotatoria</taxon>
        <taxon>Monogononta</taxon>
        <taxon>Pseudotrocha</taxon>
        <taxon>Ploima</taxon>
        <taxon>Brachionidae</taxon>
        <taxon>Brachionus</taxon>
    </lineage>
</organism>
<evidence type="ECO:0000256" key="7">
    <source>
        <dbReference type="ARBA" id="ARBA00023034"/>
    </source>
</evidence>
<evidence type="ECO:0000313" key="9">
    <source>
        <dbReference type="EMBL" id="RNA14797.1"/>
    </source>
</evidence>
<comment type="caution">
    <text evidence="9">The sequence shown here is derived from an EMBL/GenBank/DDBJ whole genome shotgun (WGS) entry which is preliminary data.</text>
</comment>
<dbReference type="PIRSF" id="PIRSF018293">
    <property type="entry name" value="TRAPP_I_complex_Bet3"/>
    <property type="match status" value="1"/>
</dbReference>
<dbReference type="InterPro" id="IPR016721">
    <property type="entry name" value="Bet3"/>
</dbReference>
<accession>A0A3M7QTN5</accession>
<sequence length="186" mass="21432">MSKTSGKYNVTDPRKISYELFTLTYGSFVMQLIKDYEDVDEVNKQLDTIGYNMGNRMIEDFLARNPHISRCSDFRETAEVLSKQAFKMFLGIQPQVTNWNNSFDEFSLIIDPNPLTEFVEFPDHGKFEKLNYSQIICGAIRGALEMVQLKVECNLKTDQNKGDSTYTEIRIKFVEIIQDAIPVGED</sequence>
<comment type="subcellular location">
    <subcellularLocation>
        <location evidence="2">Endoplasmic reticulum</location>
    </subcellularLocation>
    <subcellularLocation>
        <location evidence="1 8">Golgi apparatus</location>
        <location evidence="1 8">cis-Golgi network</location>
    </subcellularLocation>
</comment>
<keyword evidence="7 8" id="KW-0333">Golgi apparatus</keyword>
<dbReference type="Pfam" id="PF04051">
    <property type="entry name" value="TRAPP"/>
    <property type="match status" value="1"/>
</dbReference>
<protein>
    <recommendedName>
        <fullName evidence="8">Trafficking protein particle complex subunit</fullName>
    </recommendedName>
</protein>
<proteinExistence type="inferred from homology"/>
<dbReference type="Gene3D" id="3.30.1380.20">
    <property type="entry name" value="Trafficking protein particle complex subunit 3"/>
    <property type="match status" value="1"/>
</dbReference>
<comment type="similarity">
    <text evidence="3 8">Belongs to the TRAPP small subunits family. BET3 subfamily.</text>
</comment>
<evidence type="ECO:0000256" key="4">
    <source>
        <dbReference type="ARBA" id="ARBA00022448"/>
    </source>
</evidence>
<dbReference type="GO" id="GO:0030008">
    <property type="term" value="C:TRAPP complex"/>
    <property type="evidence" value="ECO:0007669"/>
    <property type="project" value="InterPro"/>
</dbReference>
<keyword evidence="10" id="KW-1185">Reference proteome</keyword>
<dbReference type="FunFam" id="3.30.1380.20:FF:000001">
    <property type="entry name" value="Trafficking protein particle complex subunit BET3"/>
    <property type="match status" value="1"/>
</dbReference>
<dbReference type="GO" id="GO:0005783">
    <property type="term" value="C:endoplasmic reticulum"/>
    <property type="evidence" value="ECO:0007669"/>
    <property type="project" value="UniProtKB-SubCell"/>
</dbReference>
<dbReference type="InterPro" id="IPR024096">
    <property type="entry name" value="NO_sig/Golgi_transp_ligand-bd"/>
</dbReference>
<gene>
    <name evidence="9" type="ORF">BpHYR1_039240</name>
</gene>
<dbReference type="STRING" id="10195.A0A3M7QTN5"/>
<dbReference type="OrthoDB" id="10262857at2759"/>
<evidence type="ECO:0000256" key="3">
    <source>
        <dbReference type="ARBA" id="ARBA00006218"/>
    </source>
</evidence>
<dbReference type="Proteomes" id="UP000276133">
    <property type="component" value="Unassembled WGS sequence"/>
</dbReference>
<keyword evidence="4 8" id="KW-0813">Transport</keyword>
<dbReference type="AlphaFoldDB" id="A0A3M7QTN5"/>
<dbReference type="SUPFAM" id="SSF111126">
    <property type="entry name" value="Ligand-binding domain in the NO signalling and Golgi transport"/>
    <property type="match status" value="1"/>
</dbReference>